<dbReference type="Pfam" id="PF24598">
    <property type="entry name" value="DOP1_C"/>
    <property type="match status" value="1"/>
</dbReference>
<dbReference type="InterPro" id="IPR056457">
    <property type="entry name" value="DOP1_C"/>
</dbReference>
<evidence type="ECO:0000256" key="6">
    <source>
        <dbReference type="ARBA" id="ARBA00046326"/>
    </source>
</evidence>
<evidence type="ECO:0000256" key="3">
    <source>
        <dbReference type="ARBA" id="ARBA00022927"/>
    </source>
</evidence>
<feature type="compositionally biased region" description="Basic and acidic residues" evidence="7">
    <location>
        <begin position="1070"/>
        <end position="1086"/>
    </location>
</feature>
<dbReference type="InterPro" id="IPR040314">
    <property type="entry name" value="DOP1"/>
</dbReference>
<dbReference type="GO" id="GO:0005802">
    <property type="term" value="C:trans-Golgi network"/>
    <property type="evidence" value="ECO:0007669"/>
    <property type="project" value="TreeGrafter"/>
</dbReference>
<evidence type="ECO:0000259" key="10">
    <source>
        <dbReference type="Pfam" id="PF24598"/>
    </source>
</evidence>
<gene>
    <name evidence="11" type="ORF">BCR32DRAFT_265233</name>
</gene>
<dbReference type="Pfam" id="PF24597">
    <property type="entry name" value="TPR_DOP1_M"/>
    <property type="match status" value="1"/>
</dbReference>
<dbReference type="STRING" id="1754192.A0A1Y1XKQ3"/>
<dbReference type="GO" id="GO:0015031">
    <property type="term" value="P:protein transport"/>
    <property type="evidence" value="ECO:0007669"/>
    <property type="project" value="UniProtKB-KW"/>
</dbReference>
<dbReference type="Proteomes" id="UP000193944">
    <property type="component" value="Unassembled WGS sequence"/>
</dbReference>
<dbReference type="InterPro" id="IPR007249">
    <property type="entry name" value="DOP1_N"/>
</dbReference>
<protein>
    <submittedName>
        <fullName evidence="11">Uncharacterized protein</fullName>
    </submittedName>
</protein>
<evidence type="ECO:0000313" key="11">
    <source>
        <dbReference type="EMBL" id="ORX86036.1"/>
    </source>
</evidence>
<keyword evidence="5" id="KW-0472">Membrane</keyword>
<dbReference type="GO" id="GO:0005829">
    <property type="term" value="C:cytosol"/>
    <property type="evidence" value="ECO:0007669"/>
    <property type="project" value="GOC"/>
</dbReference>
<dbReference type="EMBL" id="MCFG01000026">
    <property type="protein sequence ID" value="ORX86036.1"/>
    <property type="molecule type" value="Genomic_DNA"/>
</dbReference>
<accession>A0A1Y1XKQ3</accession>
<dbReference type="GO" id="GO:0006895">
    <property type="term" value="P:Golgi to endosome transport"/>
    <property type="evidence" value="ECO:0007669"/>
    <property type="project" value="InterPro"/>
</dbReference>
<dbReference type="SUPFAM" id="SSF48371">
    <property type="entry name" value="ARM repeat"/>
    <property type="match status" value="1"/>
</dbReference>
<comment type="similarity">
    <text evidence="6">Belongs to the DOP1 family.</text>
</comment>
<keyword evidence="2" id="KW-0813">Transport</keyword>
<feature type="domain" description="DOP1-like middle TPR" evidence="9">
    <location>
        <begin position="311"/>
        <end position="485"/>
    </location>
</feature>
<evidence type="ECO:0000256" key="1">
    <source>
        <dbReference type="ARBA" id="ARBA00004395"/>
    </source>
</evidence>
<dbReference type="Pfam" id="PF04118">
    <property type="entry name" value="Dopey_N"/>
    <property type="match status" value="1"/>
</dbReference>
<keyword evidence="4" id="KW-0333">Golgi apparatus</keyword>
<reference evidence="11 12" key="1">
    <citation type="submission" date="2016-08" db="EMBL/GenBank/DDBJ databases">
        <title>A Parts List for Fungal Cellulosomes Revealed by Comparative Genomics.</title>
        <authorList>
            <consortium name="DOE Joint Genome Institute"/>
            <person name="Haitjema C.H."/>
            <person name="Gilmore S.P."/>
            <person name="Henske J.K."/>
            <person name="Solomon K.V."/>
            <person name="De Groot R."/>
            <person name="Kuo A."/>
            <person name="Mondo S.J."/>
            <person name="Salamov A.A."/>
            <person name="Labutti K."/>
            <person name="Zhao Z."/>
            <person name="Chiniquy J."/>
            <person name="Barry K."/>
            <person name="Brewer H.M."/>
            <person name="Purvine S.O."/>
            <person name="Wright A.T."/>
            <person name="Boxma B."/>
            <person name="Van Alen T."/>
            <person name="Hackstein J.H."/>
            <person name="Baker S.E."/>
            <person name="Grigoriev I.V."/>
            <person name="O'Malley M.A."/>
        </authorList>
    </citation>
    <scope>NUCLEOTIDE SEQUENCE [LARGE SCALE GENOMIC DNA]</scope>
    <source>
        <strain evidence="11 12">S4</strain>
    </source>
</reference>
<dbReference type="InterPro" id="IPR056458">
    <property type="entry name" value="TPR_DOP1_M"/>
</dbReference>
<comment type="caution">
    <text evidence="11">The sequence shown here is derived from an EMBL/GenBank/DDBJ whole genome shotgun (WGS) entry which is preliminary data.</text>
</comment>
<dbReference type="PANTHER" id="PTHR14042">
    <property type="entry name" value="DOPEY-RELATED"/>
    <property type="match status" value="1"/>
</dbReference>
<feature type="region of interest" description="Disordered" evidence="7">
    <location>
        <begin position="1070"/>
        <end position="1129"/>
    </location>
</feature>
<dbReference type="GO" id="GO:0005768">
    <property type="term" value="C:endosome"/>
    <property type="evidence" value="ECO:0007669"/>
    <property type="project" value="TreeGrafter"/>
</dbReference>
<comment type="subcellular location">
    <subcellularLocation>
        <location evidence="1">Golgi apparatus membrane</location>
        <topology evidence="1">Peripheral membrane protein</topology>
    </subcellularLocation>
</comment>
<evidence type="ECO:0000256" key="7">
    <source>
        <dbReference type="SAM" id="MobiDB-lite"/>
    </source>
</evidence>
<evidence type="ECO:0000259" key="9">
    <source>
        <dbReference type="Pfam" id="PF24597"/>
    </source>
</evidence>
<proteinExistence type="inferred from homology"/>
<feature type="domain" description="DOP1 N-terminal" evidence="8">
    <location>
        <begin position="17"/>
        <end position="300"/>
    </location>
</feature>
<organism evidence="11 12">
    <name type="scientific">Anaeromyces robustus</name>
    <dbReference type="NCBI Taxonomy" id="1754192"/>
    <lineage>
        <taxon>Eukaryota</taxon>
        <taxon>Fungi</taxon>
        <taxon>Fungi incertae sedis</taxon>
        <taxon>Chytridiomycota</taxon>
        <taxon>Chytridiomycota incertae sedis</taxon>
        <taxon>Neocallimastigomycetes</taxon>
        <taxon>Neocallimastigales</taxon>
        <taxon>Neocallimastigaceae</taxon>
        <taxon>Anaeromyces</taxon>
    </lineage>
</organism>
<evidence type="ECO:0000256" key="5">
    <source>
        <dbReference type="ARBA" id="ARBA00023136"/>
    </source>
</evidence>
<keyword evidence="12" id="KW-1185">Reference proteome</keyword>
<evidence type="ECO:0000256" key="4">
    <source>
        <dbReference type="ARBA" id="ARBA00023034"/>
    </source>
</evidence>
<evidence type="ECO:0000259" key="8">
    <source>
        <dbReference type="Pfam" id="PF04118"/>
    </source>
</evidence>
<reference evidence="11 12" key="2">
    <citation type="submission" date="2016-08" db="EMBL/GenBank/DDBJ databases">
        <title>Pervasive Adenine N6-methylation of Active Genes in Fungi.</title>
        <authorList>
            <consortium name="DOE Joint Genome Institute"/>
            <person name="Mondo S.J."/>
            <person name="Dannebaum R.O."/>
            <person name="Kuo R.C."/>
            <person name="Labutti K."/>
            <person name="Haridas S."/>
            <person name="Kuo A."/>
            <person name="Salamov A."/>
            <person name="Ahrendt S.R."/>
            <person name="Lipzen A."/>
            <person name="Sullivan W."/>
            <person name="Andreopoulos W.B."/>
            <person name="Clum A."/>
            <person name="Lindquist E."/>
            <person name="Daum C."/>
            <person name="Ramamoorthy G.K."/>
            <person name="Gryganskyi A."/>
            <person name="Culley D."/>
            <person name="Magnuson J.K."/>
            <person name="James T.Y."/>
            <person name="O'Malley M.A."/>
            <person name="Stajich J.E."/>
            <person name="Spatafora J.W."/>
            <person name="Visel A."/>
            <person name="Grigoriev I.V."/>
        </authorList>
    </citation>
    <scope>NUCLEOTIDE SEQUENCE [LARGE SCALE GENOMIC DNA]</scope>
    <source>
        <strain evidence="11 12">S4</strain>
    </source>
</reference>
<evidence type="ECO:0000313" key="12">
    <source>
        <dbReference type="Proteomes" id="UP000193944"/>
    </source>
</evidence>
<keyword evidence="3" id="KW-0653">Protein transport</keyword>
<feature type="compositionally biased region" description="Low complexity" evidence="7">
    <location>
        <begin position="1092"/>
        <end position="1120"/>
    </location>
</feature>
<dbReference type="OrthoDB" id="297643at2759"/>
<sequence length="1956" mass="229945">MYKKKQSNSLEDIIKSPKYKRHCQNIEKILSTFDAVSEWADVIGFLTRLSKALSSSSHFKLIPHKFLIAKRLAQCLNPALPSGVHQKTLEVYSIIFQTIGPEELSKDLSLYSYGLFPLLQYSAMSVKPQLLNLYEKYYLPLGEDLKPCLKSFILALLPGFEDEGNEYYEQTFNLMDKICNIVGEEYFYHCLFLGIISSTSQRIYAFSYILKKFKKPTSSEEMNNIFKGNLVICSRCIAASLVDDDLLVQRSALELLVSYLPVCYEPFSDEDLDIVVSSAITVVLRKDMSLNRRLYSWLLGIVNEGSKPHLSEYIKASICRSIKKMLLVKEEFQKPYKILLSLLDDSRIGLIIVDELFIDILISVYYHYNNSNIGDELINTVNMFLSMIEPYIIWSNIFHNLEKHHPKDDNDNKEIYKLFEFLLSFIKITDEEAETIHLPFCFYLMIRKLNEINDYEKYKDNIMIYMKLLLIILKRISKSSFKFTESKINELKTTPVGLYITSDKFNEYSFIKDYYKMQMSNIIDSYHNRLSNTELNKLSNENMSVDNPEYMSSIVENATVDHCSYVAHCCLKKSLIHIFSIYENYTIKCIFNKNSFEDLHFECQTFDNTDQIKYKFEEKDFESQYFEKWKLELYGYFCSLIFDMSENSINPYKLEFVPIDYDYIYKFKGKENEMAVYQSYDTYGRKIYGKIVSSQPDGSIPKWIMLLKECCISVNNFDIINSSLLLLFDIISKKNIIIKEIISAYNFIIKLVEKLWNYLSNKCVSYHIQTVKLILELCKYVPSTYLIEKIFSAYINLSDNKQQNFNKFGVFWKIADTMINPATLFSQPLFILFDTLFSNNPQEKQMGEQWFKNYVKDILICFDPLLQILQNSLILRKKEELIYENTPIVNYKYIKEINFDQINYAFDCIITLFNNLTTPIVKKLWKSPLKSVLLLNRFQSLIKDYDYTASSNVTYGEFITYTCLIYIQSETPANFEEENRVKNESIQLLSGKLLLNILSFIPREKDSLITHVSIIQEIVLKKLLFCIYNEKLKIQIPLLKILNLTVHLTFPKYKDFFSTVDTTRFVQKMNEKKSNDKSDASSHGDSRTNSINELNMTPNEINNNNNNSNNNNNNNNNTEMSNKKSNKKGEIVETTKNVLDEPANERIIDISYIFLHTILDAISFNPNRPLLLYWIEFILSCIQTLQISFFIFIQPIIQCLCDELENYLISIKNLANIFKYQKEMGENEFRTIKEGLYNDNDAQIILYGIERLFKYCLTNSVDESEEIALSYGFKSFSNYVTSIFTNNIEEISVDESSKTKIQEWLLGNLPKIINTFQQIWSIINEIEELSSNKEDDLLLDKAFYDDVPISEFLYTGEKYKNMIKRYLNSMYRINYVYVIESLIEVWLLECIENEKNSDTNRKTNAIFQMMKCIDDCSPTAVIQTIIQNLRRRRHQKNKTKVLKMPELTIIYFWEIYTKQIDDEKVLRDLWQTIVSFIKDTLQQTNSNKILFYSLLRLLTTIIEKLLKTDLFEDRGLRKDQQEIYQRILDICIVQCQKIFESPSWSNNINNNQDNNNSSYILVPPSNDESSKLSVQKDEMGYVEIIMYISNAVFPIIRKILVDQEKVISVCNNINYYIISNVFKNRNEDSIILIVTLDLIIEMLKLSYTHRCYRKEIWDLFYNSKFFKMNLKVSSRWKKIMNTIMQSENEKFNDLMNRITLGSPTNIFISREQELANRALMLRRLSYIIFSGENDQYLRQLPIIQEKIVELLKESNNFTNIEVYLFLRVLLRRISTKHLANFWPVIFTELFNLFEKYIDITGTSNKQYTNEELKLLLSSFKFLELLIVLAPQEFQLHQWIFISETNETVNNNDNIEGNLAKLSLIDRLKYAWTKNNSKEDNENNKSNEDNKNNLDEQTSKKLLITVKSISDKKQIEEFVCSISKSIFDSTLRLLPVDTEFIDRIIESDLLDISEKNL</sequence>
<evidence type="ECO:0000256" key="2">
    <source>
        <dbReference type="ARBA" id="ARBA00022448"/>
    </source>
</evidence>
<dbReference type="InterPro" id="IPR016024">
    <property type="entry name" value="ARM-type_fold"/>
</dbReference>
<dbReference type="GO" id="GO:0000139">
    <property type="term" value="C:Golgi membrane"/>
    <property type="evidence" value="ECO:0007669"/>
    <property type="project" value="UniProtKB-SubCell"/>
</dbReference>
<name>A0A1Y1XKQ3_9FUNG</name>
<feature type="domain" description="DOP1-like C-terminal" evidence="10">
    <location>
        <begin position="1455"/>
        <end position="1929"/>
    </location>
</feature>
<dbReference type="PANTHER" id="PTHR14042:SF24">
    <property type="entry name" value="PROTEIN DOPEY-1 HOMOLOG"/>
    <property type="match status" value="1"/>
</dbReference>